<dbReference type="EMBL" id="JGZL01000010">
    <property type="protein sequence ID" value="KFI88224.1"/>
    <property type="molecule type" value="Genomic_DNA"/>
</dbReference>
<organism evidence="1 2">
    <name type="scientific">Bifidobacterium ruminantium</name>
    <dbReference type="NCBI Taxonomy" id="78346"/>
    <lineage>
        <taxon>Bacteria</taxon>
        <taxon>Bacillati</taxon>
        <taxon>Actinomycetota</taxon>
        <taxon>Actinomycetes</taxon>
        <taxon>Bifidobacteriales</taxon>
        <taxon>Bifidobacteriaceae</taxon>
        <taxon>Bifidobacterium</taxon>
    </lineage>
</organism>
<dbReference type="STRING" id="78346.BRUM_1639"/>
<protein>
    <submittedName>
        <fullName evidence="1">Uncharacterized protein</fullName>
    </submittedName>
</protein>
<evidence type="ECO:0000313" key="1">
    <source>
        <dbReference type="EMBL" id="KFI88224.1"/>
    </source>
</evidence>
<gene>
    <name evidence="1" type="ORF">BRUM_1639</name>
</gene>
<evidence type="ECO:0000313" key="2">
    <source>
        <dbReference type="Proteomes" id="UP000029078"/>
    </source>
</evidence>
<dbReference type="Proteomes" id="UP000029078">
    <property type="component" value="Unassembled WGS sequence"/>
</dbReference>
<dbReference type="AlphaFoldDB" id="A0A087CY74"/>
<keyword evidence="2" id="KW-1185">Reference proteome</keyword>
<accession>A0A087CY74</accession>
<comment type="caution">
    <text evidence="1">The sequence shown here is derived from an EMBL/GenBank/DDBJ whole genome shotgun (WGS) entry which is preliminary data.</text>
</comment>
<reference evidence="1 2" key="1">
    <citation type="submission" date="2014-03" db="EMBL/GenBank/DDBJ databases">
        <title>Genomics of Bifidobacteria.</title>
        <authorList>
            <person name="Ventura M."/>
            <person name="Milani C."/>
            <person name="Lugli G.A."/>
        </authorList>
    </citation>
    <scope>NUCLEOTIDE SEQUENCE [LARGE SCALE GENOMIC DNA]</scope>
    <source>
        <strain evidence="1 2">LMG 21811</strain>
    </source>
</reference>
<name>A0A087CY74_BIFRU</name>
<sequence>MRLRRFGQKEGKISAGIDANSPFRIGLGRNGCDFRPIPTQEQRASRMHRNTAGKRFLKIGVSRCAMPYTREQYSNESNKAGLQLTTRQDLKRAEIRRFRSFLLLPLPNLMSMRI</sequence>
<proteinExistence type="predicted"/>